<protein>
    <submittedName>
        <fullName evidence="3">Uncharacterized protein</fullName>
    </submittedName>
</protein>
<keyword evidence="2" id="KW-1133">Transmembrane helix</keyword>
<feature type="compositionally biased region" description="Polar residues" evidence="1">
    <location>
        <begin position="129"/>
        <end position="143"/>
    </location>
</feature>
<accession>A0A316TVG4</accession>
<dbReference type="OrthoDB" id="1524759at2"/>
<feature type="region of interest" description="Disordered" evidence="1">
    <location>
        <begin position="120"/>
        <end position="145"/>
    </location>
</feature>
<evidence type="ECO:0000313" key="3">
    <source>
        <dbReference type="EMBL" id="PWN06444.1"/>
    </source>
</evidence>
<gene>
    <name evidence="3" type="ORF">DDZ15_07930</name>
</gene>
<feature type="transmembrane region" description="Helical" evidence="2">
    <location>
        <begin position="82"/>
        <end position="101"/>
    </location>
</feature>
<comment type="caution">
    <text evidence="3">The sequence shown here is derived from an EMBL/GenBank/DDBJ whole genome shotgun (WGS) entry which is preliminary data.</text>
</comment>
<feature type="compositionally biased region" description="Polar residues" evidence="1">
    <location>
        <begin position="194"/>
        <end position="204"/>
    </location>
</feature>
<keyword evidence="2" id="KW-0472">Membrane</keyword>
<keyword evidence="4" id="KW-1185">Reference proteome</keyword>
<proteinExistence type="predicted"/>
<keyword evidence="2" id="KW-0812">Transmembrane</keyword>
<evidence type="ECO:0000313" key="4">
    <source>
        <dbReference type="Proteomes" id="UP000245533"/>
    </source>
</evidence>
<dbReference type="Proteomes" id="UP000245533">
    <property type="component" value="Unassembled WGS sequence"/>
</dbReference>
<evidence type="ECO:0000256" key="1">
    <source>
        <dbReference type="SAM" id="MobiDB-lite"/>
    </source>
</evidence>
<dbReference type="RefSeq" id="WP_109646558.1">
    <property type="nucleotide sequence ID" value="NZ_QGGB01000006.1"/>
</dbReference>
<organism evidence="3 4">
    <name type="scientific">Rhodohalobacter mucosus</name>
    <dbReference type="NCBI Taxonomy" id="2079485"/>
    <lineage>
        <taxon>Bacteria</taxon>
        <taxon>Pseudomonadati</taxon>
        <taxon>Balneolota</taxon>
        <taxon>Balneolia</taxon>
        <taxon>Balneolales</taxon>
        <taxon>Balneolaceae</taxon>
        <taxon>Rhodohalobacter</taxon>
    </lineage>
</organism>
<feature type="region of interest" description="Disordered" evidence="1">
    <location>
        <begin position="184"/>
        <end position="204"/>
    </location>
</feature>
<name>A0A316TVG4_9BACT</name>
<evidence type="ECO:0000256" key="2">
    <source>
        <dbReference type="SAM" id="Phobius"/>
    </source>
</evidence>
<reference evidence="3 4" key="1">
    <citation type="submission" date="2018-05" db="EMBL/GenBank/DDBJ databases">
        <title>Rhodohalobacter halophilus gen. nov., sp. nov., a moderately halophilic member of the family Balneolaceae.</title>
        <authorList>
            <person name="Liu Z.-W."/>
        </authorList>
    </citation>
    <scope>NUCLEOTIDE SEQUENCE [LARGE SCALE GENOMIC DNA]</scope>
    <source>
        <strain evidence="3 4">8A47</strain>
    </source>
</reference>
<dbReference type="AlphaFoldDB" id="A0A316TVG4"/>
<dbReference type="EMBL" id="QGGB01000006">
    <property type="protein sequence ID" value="PWN06444.1"/>
    <property type="molecule type" value="Genomic_DNA"/>
</dbReference>
<sequence length="204" mass="22791">MKNNRDTNSITYLFSEMDPSEEVEFERSLNENENLLIEVESFRKVTERLNDLPKVEPPKEVCESIYAMAANRPASRSTWHRPIFYAAAAVLFAGFTATALITDPEESSAGADQAAQASSSYGTVMQAPSADTGSQLTNQTSTVKPMPWVDNNEVIRFSDRIGQTESASFDSIFRNSYQRLTPLTDSDSFRGMQRQLQLTGSRPR</sequence>